<evidence type="ECO:0000256" key="3">
    <source>
        <dbReference type="ARBA" id="ARBA00012737"/>
    </source>
</evidence>
<dbReference type="CDD" id="cd01991">
    <property type="entry name" value="Asn_synthase_B_C"/>
    <property type="match status" value="1"/>
</dbReference>
<keyword evidence="6 9" id="KW-0061">Asparagine biosynthesis</keyword>
<reference evidence="13 14" key="1">
    <citation type="submission" date="2009-02" db="EMBL/GenBank/DDBJ databases">
        <title>Sequencing of the draft genome and assembly of Dethiobacter alkaliphilus AHT 1.</title>
        <authorList>
            <consortium name="US DOE Joint Genome Institute (JGI-PGF)"/>
            <person name="Lucas S."/>
            <person name="Copeland A."/>
            <person name="Lapidus A."/>
            <person name="Glavina del Rio T."/>
            <person name="Dalin E."/>
            <person name="Tice H."/>
            <person name="Bruce D."/>
            <person name="Goodwin L."/>
            <person name="Pitluck S."/>
            <person name="Larimer F."/>
            <person name="Land M.L."/>
            <person name="Hauser L."/>
            <person name="Muyzer G."/>
        </authorList>
    </citation>
    <scope>NUCLEOTIDE SEQUENCE [LARGE SCALE GENOMIC DNA]</scope>
    <source>
        <strain evidence="13 14">AHT 1</strain>
    </source>
</reference>
<feature type="active site" description="For GATase activity" evidence="9">
    <location>
        <position position="2"/>
    </location>
</feature>
<sequence length="607" mass="69112">MCGFVGIWNKSGQPVSRDLEAMTSTFCHRGPDDADVAEIGHVALGFRRLKIIDLSPRGRQPMFNEDATLAMVFNGEIYNYKPLRQELIEKGHDFRSDADSEVVLHLYEEEGMDCVKKLRGMFAFCIYDKKKDLFFGARDRFGIKPLFYTETDSTFALASESKAFLNLPDFTARVNEAALPHYLTFQYVPEPETMFAGVYKIPPAHTFIWQNGKLSLSRYWQPTFNPKEDVPFEEFLEGTREIMRESVKLHTQADVPLGAFLSGGIDSTVIVGLLRELGPVSTFSVGYEDENYSELNEARESATYLETDHHEYRIPPGEFWNYLPQLVWHFDDPVADPAAISLFFVAKMASKNITVTLSGEGADEVFGGYGIYRESQALRPLSGLPRPLLKAAHSLMPGFLPGKNYVRRAATPIEERYFGNAYIFNEVEKAQLLKQKNFPPATVITAPYYKEAADYDDVQKMQYIDIHTWMTGDILVKADKMTMANSLELRVPYLDHHVFEFASTIPTKYKIKDQMTKITLRQAFADLVPPSAVNRPKRGFPVPTRVWLRGPLAKDVASLLSDPALGQYFDLDYIKKLLEDHKAGRADNSRKLWTLVIFALWRLKFLD</sequence>
<gene>
    <name evidence="13" type="ORF">DealDRAFT_1476</name>
</gene>
<dbReference type="InterPro" id="IPR014729">
    <property type="entry name" value="Rossmann-like_a/b/a_fold"/>
</dbReference>
<dbReference type="InterPro" id="IPR029055">
    <property type="entry name" value="Ntn_hydrolases_N"/>
</dbReference>
<evidence type="ECO:0000256" key="9">
    <source>
        <dbReference type="PIRSR" id="PIRSR001589-1"/>
    </source>
</evidence>
<evidence type="ECO:0000256" key="7">
    <source>
        <dbReference type="ARBA" id="ARBA00022962"/>
    </source>
</evidence>
<dbReference type="eggNOG" id="COG0367">
    <property type="taxonomic scope" value="Bacteria"/>
</dbReference>
<dbReference type="SUPFAM" id="SSF56235">
    <property type="entry name" value="N-terminal nucleophile aminohydrolases (Ntn hydrolases)"/>
    <property type="match status" value="1"/>
</dbReference>
<dbReference type="STRING" id="555088.DealDRAFT_1476"/>
<evidence type="ECO:0000256" key="11">
    <source>
        <dbReference type="PIRSR" id="PIRSR001589-3"/>
    </source>
</evidence>
<evidence type="ECO:0000256" key="1">
    <source>
        <dbReference type="ARBA" id="ARBA00005187"/>
    </source>
</evidence>
<dbReference type="InterPro" id="IPR017932">
    <property type="entry name" value="GATase_2_dom"/>
</dbReference>
<dbReference type="PANTHER" id="PTHR43284">
    <property type="entry name" value="ASPARAGINE SYNTHETASE (GLUTAMINE-HYDROLYZING)"/>
    <property type="match status" value="1"/>
</dbReference>
<dbReference type="NCBIfam" id="TIGR01536">
    <property type="entry name" value="asn_synth_AEB"/>
    <property type="match status" value="1"/>
</dbReference>
<dbReference type="InterPro" id="IPR001962">
    <property type="entry name" value="Asn_synthase"/>
</dbReference>
<evidence type="ECO:0000259" key="12">
    <source>
        <dbReference type="PROSITE" id="PS51278"/>
    </source>
</evidence>
<evidence type="ECO:0000256" key="10">
    <source>
        <dbReference type="PIRSR" id="PIRSR001589-2"/>
    </source>
</evidence>
<feature type="binding site" evidence="10">
    <location>
        <position position="285"/>
    </location>
    <ligand>
        <name>ATP</name>
        <dbReference type="ChEBI" id="CHEBI:30616"/>
    </ligand>
</feature>
<dbReference type="Gene3D" id="3.60.20.10">
    <property type="entry name" value="Glutamine Phosphoribosylpyrophosphate, subunit 1, domain 1"/>
    <property type="match status" value="1"/>
</dbReference>
<feature type="site" description="Important for beta-aspartyl-AMP intermediate formation" evidence="11">
    <location>
        <position position="360"/>
    </location>
</feature>
<dbReference type="EMBL" id="ACJM01000006">
    <property type="protein sequence ID" value="EEG77756.1"/>
    <property type="molecule type" value="Genomic_DNA"/>
</dbReference>
<dbReference type="EC" id="6.3.5.4" evidence="3"/>
<proteinExistence type="inferred from homology"/>
<evidence type="ECO:0000313" key="14">
    <source>
        <dbReference type="Proteomes" id="UP000006443"/>
    </source>
</evidence>
<name>C0GG67_DETAL</name>
<keyword evidence="14" id="KW-1185">Reference proteome</keyword>
<dbReference type="InterPro" id="IPR006426">
    <property type="entry name" value="Asn_synth_AEB"/>
</dbReference>
<comment type="caution">
    <text evidence="13">The sequence shown here is derived from an EMBL/GenBank/DDBJ whole genome shotgun (WGS) entry which is preliminary data.</text>
</comment>
<comment type="pathway">
    <text evidence="1">Amino-acid biosynthesis; L-asparagine biosynthesis; L-asparagine from L-aspartate (L-Gln route): step 1/1.</text>
</comment>
<organism evidence="13 14">
    <name type="scientific">Dethiobacter alkaliphilus AHT 1</name>
    <dbReference type="NCBI Taxonomy" id="555088"/>
    <lineage>
        <taxon>Bacteria</taxon>
        <taxon>Bacillati</taxon>
        <taxon>Bacillota</taxon>
        <taxon>Dethiobacteria</taxon>
        <taxon>Dethiobacterales</taxon>
        <taxon>Dethiobacteraceae</taxon>
        <taxon>Dethiobacter</taxon>
    </lineage>
</organism>
<evidence type="ECO:0000256" key="6">
    <source>
        <dbReference type="ARBA" id="ARBA00022888"/>
    </source>
</evidence>
<dbReference type="PANTHER" id="PTHR43284:SF1">
    <property type="entry name" value="ASPARAGINE SYNTHETASE"/>
    <property type="match status" value="1"/>
</dbReference>
<dbReference type="InterPro" id="IPR051786">
    <property type="entry name" value="ASN_synthetase/amidase"/>
</dbReference>
<comment type="catalytic activity">
    <reaction evidence="8">
        <text>L-aspartate + L-glutamine + ATP + H2O = L-asparagine + L-glutamate + AMP + diphosphate + H(+)</text>
        <dbReference type="Rhea" id="RHEA:12228"/>
        <dbReference type="ChEBI" id="CHEBI:15377"/>
        <dbReference type="ChEBI" id="CHEBI:15378"/>
        <dbReference type="ChEBI" id="CHEBI:29985"/>
        <dbReference type="ChEBI" id="CHEBI:29991"/>
        <dbReference type="ChEBI" id="CHEBI:30616"/>
        <dbReference type="ChEBI" id="CHEBI:33019"/>
        <dbReference type="ChEBI" id="CHEBI:58048"/>
        <dbReference type="ChEBI" id="CHEBI:58359"/>
        <dbReference type="ChEBI" id="CHEBI:456215"/>
        <dbReference type="EC" id="6.3.5.4"/>
    </reaction>
</comment>
<feature type="domain" description="Glutamine amidotransferase type-2" evidence="12">
    <location>
        <begin position="2"/>
        <end position="212"/>
    </location>
</feature>
<evidence type="ECO:0000256" key="8">
    <source>
        <dbReference type="ARBA" id="ARBA00048741"/>
    </source>
</evidence>
<dbReference type="PIRSF" id="PIRSF001589">
    <property type="entry name" value="Asn_synthetase_glu-h"/>
    <property type="match status" value="1"/>
</dbReference>
<dbReference type="GO" id="GO:0004066">
    <property type="term" value="F:asparagine synthase (glutamine-hydrolyzing) activity"/>
    <property type="evidence" value="ECO:0007669"/>
    <property type="project" value="UniProtKB-EC"/>
</dbReference>
<dbReference type="Pfam" id="PF00733">
    <property type="entry name" value="Asn_synthase"/>
    <property type="match status" value="1"/>
</dbReference>
<evidence type="ECO:0000256" key="4">
    <source>
        <dbReference type="ARBA" id="ARBA00022741"/>
    </source>
</evidence>
<dbReference type="GO" id="GO:0006529">
    <property type="term" value="P:asparagine biosynthetic process"/>
    <property type="evidence" value="ECO:0007669"/>
    <property type="project" value="UniProtKB-KW"/>
</dbReference>
<dbReference type="InterPro" id="IPR033738">
    <property type="entry name" value="AsnB_N"/>
</dbReference>
<dbReference type="PROSITE" id="PS51278">
    <property type="entry name" value="GATASE_TYPE_2"/>
    <property type="match status" value="1"/>
</dbReference>
<dbReference type="Proteomes" id="UP000006443">
    <property type="component" value="Unassembled WGS sequence"/>
</dbReference>
<feature type="binding site" evidence="10">
    <location>
        <position position="99"/>
    </location>
    <ligand>
        <name>L-glutamine</name>
        <dbReference type="ChEBI" id="CHEBI:58359"/>
    </ligand>
</feature>
<evidence type="ECO:0000313" key="13">
    <source>
        <dbReference type="EMBL" id="EEG77756.1"/>
    </source>
</evidence>
<accession>C0GG67</accession>
<dbReference type="SUPFAM" id="SSF52402">
    <property type="entry name" value="Adenine nucleotide alpha hydrolases-like"/>
    <property type="match status" value="1"/>
</dbReference>
<dbReference type="Pfam" id="PF13537">
    <property type="entry name" value="GATase_7"/>
    <property type="match status" value="1"/>
</dbReference>
<dbReference type="RefSeq" id="WP_008516246.1">
    <property type="nucleotide sequence ID" value="NZ_ACJM01000006.1"/>
</dbReference>
<dbReference type="OrthoDB" id="9763290at2"/>
<keyword evidence="9" id="KW-0028">Amino-acid biosynthesis</keyword>
<keyword evidence="5 10" id="KW-0067">ATP-binding</keyword>
<dbReference type="CDD" id="cd00712">
    <property type="entry name" value="AsnB"/>
    <property type="match status" value="1"/>
</dbReference>
<keyword evidence="7 9" id="KW-0315">Glutamine amidotransferase</keyword>
<keyword evidence="4 10" id="KW-0547">Nucleotide-binding</keyword>
<evidence type="ECO:0000256" key="5">
    <source>
        <dbReference type="ARBA" id="ARBA00022840"/>
    </source>
</evidence>
<dbReference type="GO" id="GO:0005829">
    <property type="term" value="C:cytosol"/>
    <property type="evidence" value="ECO:0007669"/>
    <property type="project" value="TreeGrafter"/>
</dbReference>
<dbReference type="AlphaFoldDB" id="C0GG67"/>
<feature type="binding site" evidence="10">
    <location>
        <begin position="358"/>
        <end position="359"/>
    </location>
    <ligand>
        <name>ATP</name>
        <dbReference type="ChEBI" id="CHEBI:30616"/>
    </ligand>
</feature>
<comment type="similarity">
    <text evidence="2">Belongs to the asparagine synthetase family.</text>
</comment>
<protein>
    <recommendedName>
        <fullName evidence="3">asparagine synthase (glutamine-hydrolyzing)</fullName>
        <ecNumber evidence="3">6.3.5.4</ecNumber>
    </recommendedName>
</protein>
<evidence type="ECO:0000256" key="2">
    <source>
        <dbReference type="ARBA" id="ARBA00005752"/>
    </source>
</evidence>
<dbReference type="GO" id="GO:0005524">
    <property type="term" value="F:ATP binding"/>
    <property type="evidence" value="ECO:0007669"/>
    <property type="project" value="UniProtKB-KW"/>
</dbReference>
<dbReference type="Gene3D" id="3.40.50.620">
    <property type="entry name" value="HUPs"/>
    <property type="match status" value="1"/>
</dbReference>